<keyword evidence="3" id="KW-1185">Reference proteome</keyword>
<dbReference type="PANTHER" id="PTHR43792:SF1">
    <property type="entry name" value="N-ACETYLTRANSFERASE DOMAIN-CONTAINING PROTEIN"/>
    <property type="match status" value="1"/>
</dbReference>
<dbReference type="Gene3D" id="3.40.630.30">
    <property type="match status" value="1"/>
</dbReference>
<dbReference type="EMBL" id="FOFZ01000006">
    <property type="protein sequence ID" value="SEQ99142.1"/>
    <property type="molecule type" value="Genomic_DNA"/>
</dbReference>
<organism evidence="2 3">
    <name type="scientific">Flavobacterium frigoris</name>
    <dbReference type="NCBI Taxonomy" id="229204"/>
    <lineage>
        <taxon>Bacteria</taxon>
        <taxon>Pseudomonadati</taxon>
        <taxon>Bacteroidota</taxon>
        <taxon>Flavobacteriia</taxon>
        <taxon>Flavobacteriales</taxon>
        <taxon>Flavobacteriaceae</taxon>
        <taxon>Flavobacterium</taxon>
    </lineage>
</organism>
<accession>A0A1H9KJ65</accession>
<dbReference type="InterPro" id="IPR000182">
    <property type="entry name" value="GNAT_dom"/>
</dbReference>
<dbReference type="InterPro" id="IPR016181">
    <property type="entry name" value="Acyl_CoA_acyltransferase"/>
</dbReference>
<dbReference type="InterPro" id="IPR051531">
    <property type="entry name" value="N-acetyltransferase"/>
</dbReference>
<dbReference type="Pfam" id="PF13302">
    <property type="entry name" value="Acetyltransf_3"/>
    <property type="match status" value="1"/>
</dbReference>
<evidence type="ECO:0000313" key="2">
    <source>
        <dbReference type="EMBL" id="SEQ99142.1"/>
    </source>
</evidence>
<evidence type="ECO:0000259" key="1">
    <source>
        <dbReference type="PROSITE" id="PS51186"/>
    </source>
</evidence>
<reference evidence="3" key="1">
    <citation type="submission" date="2016-10" db="EMBL/GenBank/DDBJ databases">
        <authorList>
            <person name="Varghese N."/>
            <person name="Submissions S."/>
        </authorList>
    </citation>
    <scope>NUCLEOTIDE SEQUENCE [LARGE SCALE GENOMIC DNA]</scope>
    <source>
        <strain evidence="3">DSM 15719</strain>
    </source>
</reference>
<gene>
    <name evidence="2" type="ORF">SAMN05444355_1066</name>
</gene>
<dbReference type="AlphaFoldDB" id="A0A1H9KJ65"/>
<dbReference type="PANTHER" id="PTHR43792">
    <property type="entry name" value="GNAT FAMILY, PUTATIVE (AFU_ORTHOLOGUE AFUA_3G00765)-RELATED-RELATED"/>
    <property type="match status" value="1"/>
</dbReference>
<proteinExistence type="predicted"/>
<name>A0A1H9KJ65_FLAFI</name>
<keyword evidence="2" id="KW-0808">Transferase</keyword>
<evidence type="ECO:0000313" key="3">
    <source>
        <dbReference type="Proteomes" id="UP000183658"/>
    </source>
</evidence>
<dbReference type="Proteomes" id="UP000183658">
    <property type="component" value="Unassembled WGS sequence"/>
</dbReference>
<dbReference type="PROSITE" id="PS51186">
    <property type="entry name" value="GNAT"/>
    <property type="match status" value="1"/>
</dbReference>
<dbReference type="GO" id="GO:0016747">
    <property type="term" value="F:acyltransferase activity, transferring groups other than amino-acyl groups"/>
    <property type="evidence" value="ECO:0007669"/>
    <property type="project" value="InterPro"/>
</dbReference>
<dbReference type="SUPFAM" id="SSF55729">
    <property type="entry name" value="Acyl-CoA N-acyltransferases (Nat)"/>
    <property type="match status" value="1"/>
</dbReference>
<sequence length="169" mass="19105">MKTFETNRLFLTPTTAEDAALILEVFNSPKWLEFIGDRKLNSIEDAEVYIETKIVPSIQKNGFGNFTVTRKFDDAKIGFCGLYDREGLEGIDIGFAFLPKYENKGYGFESANTLKEAAFTDFNLTEISAITSEKNTGSQKLLMKLGLKFEKKIKLTDDTEEVLLYKLAL</sequence>
<dbReference type="RefSeq" id="WP_074723231.1">
    <property type="nucleotide sequence ID" value="NZ_CBCRVS010000016.1"/>
</dbReference>
<feature type="domain" description="N-acetyltransferase" evidence="1">
    <location>
        <begin position="9"/>
        <end position="169"/>
    </location>
</feature>
<dbReference type="OrthoDB" id="9798081at2"/>
<protein>
    <submittedName>
        <fullName evidence="2">Protein N-acetyltransferase, RimJ/RimL family</fullName>
    </submittedName>
</protein>